<dbReference type="Pfam" id="PF01136">
    <property type="entry name" value="Peptidase_U32"/>
    <property type="match status" value="1"/>
</dbReference>
<proteinExistence type="predicted"/>
<dbReference type="HOGENOM" id="CLU_011540_4_1_9"/>
<dbReference type="eggNOG" id="COG0826">
    <property type="taxonomic scope" value="Bacteria"/>
</dbReference>
<dbReference type="PANTHER" id="PTHR30217:SF10">
    <property type="entry name" value="23S RRNA 5-HYDROXYCYTIDINE C2501 SYNTHASE"/>
    <property type="match status" value="1"/>
</dbReference>
<dbReference type="InterPro" id="IPR051454">
    <property type="entry name" value="RNA/ubiquinone_mod_enzymes"/>
</dbReference>
<reference evidence="2 3" key="1">
    <citation type="submission" date="2010-12" db="EMBL/GenBank/DDBJ databases">
        <title>Complete sequence of Ethanoligenens harbinense YUAN-3.</title>
        <authorList>
            <person name="Lucas S."/>
            <person name="Copeland A."/>
            <person name="Lapidus A."/>
            <person name="Cheng J.-F."/>
            <person name="Bruce D."/>
            <person name="Goodwin L."/>
            <person name="Pitluck S."/>
            <person name="Chertkov O."/>
            <person name="Misra M."/>
            <person name="Detter J.C."/>
            <person name="Han C."/>
            <person name="Tapia R."/>
            <person name="Land M."/>
            <person name="Hauser L."/>
            <person name="Jeffries C."/>
            <person name="Kyrpides N."/>
            <person name="Ivanova N."/>
            <person name="Mikhailova N."/>
            <person name="Wang A."/>
            <person name="Mouttaki H."/>
            <person name="He Z."/>
            <person name="Zhou J."/>
            <person name="Hemme C.L."/>
            <person name="Woyke T."/>
        </authorList>
    </citation>
    <scope>NUCLEOTIDE SEQUENCE [LARGE SCALE GENOMIC DNA]</scope>
    <source>
        <strain evidence="3">DSM 18485 / JCM 12961 / CGMCC 1.5033 / YUAN-3</strain>
    </source>
</reference>
<dbReference type="PANTHER" id="PTHR30217">
    <property type="entry name" value="PEPTIDASE U32 FAMILY"/>
    <property type="match status" value="1"/>
</dbReference>
<feature type="domain" description="Peptidase U32 collagenase" evidence="1">
    <location>
        <begin position="315"/>
        <end position="419"/>
    </location>
</feature>
<dbReference type="Pfam" id="PF12392">
    <property type="entry name" value="DUF3656"/>
    <property type="match status" value="1"/>
</dbReference>
<dbReference type="KEGG" id="eha:Ethha_0297"/>
<dbReference type="AlphaFoldDB" id="E6U7E8"/>
<name>E6U7E8_ETHHY</name>
<evidence type="ECO:0000313" key="3">
    <source>
        <dbReference type="Proteomes" id="UP000001551"/>
    </source>
</evidence>
<dbReference type="InterPro" id="IPR020988">
    <property type="entry name" value="Pept_U32_collagenase"/>
</dbReference>
<keyword evidence="3" id="KW-1185">Reference proteome</keyword>
<organism evidence="2 3">
    <name type="scientific">Ethanoligenens harbinense (strain DSM 18485 / JCM 12961 / CGMCC 1.5033 / YUAN-3)</name>
    <dbReference type="NCBI Taxonomy" id="663278"/>
    <lineage>
        <taxon>Bacteria</taxon>
        <taxon>Bacillati</taxon>
        <taxon>Bacillota</taxon>
        <taxon>Clostridia</taxon>
        <taxon>Eubacteriales</taxon>
        <taxon>Oscillospiraceae</taxon>
        <taxon>Ethanoligenens</taxon>
    </lineage>
</organism>
<evidence type="ECO:0000313" key="2">
    <source>
        <dbReference type="EMBL" id="ADU25883.1"/>
    </source>
</evidence>
<dbReference type="Proteomes" id="UP000001551">
    <property type="component" value="Chromosome"/>
</dbReference>
<dbReference type="EMBL" id="CP002400">
    <property type="protein sequence ID" value="ADU25883.1"/>
    <property type="molecule type" value="Genomic_DNA"/>
</dbReference>
<dbReference type="RefSeq" id="WP_013484264.1">
    <property type="nucleotide sequence ID" value="NC_014828.1"/>
</dbReference>
<evidence type="ECO:0000259" key="1">
    <source>
        <dbReference type="Pfam" id="PF12392"/>
    </source>
</evidence>
<dbReference type="STRING" id="663278.Ethha_0297"/>
<dbReference type="InterPro" id="IPR001539">
    <property type="entry name" value="Peptidase_U32"/>
</dbReference>
<sequence>MNRPEVLAPAGSWETLRAAAFAGADAVYFGGQSFNARRGAANFDDAALEEAIGWLHARGVKAYITFNTLLFENEWNGALAFLERLCQMGPDALIVQDTGVLRLVRAAAPDLRLHASTQMAVHNIEGVRALAGLGVSRVVLARELSAREMEEITGALRSPGGACAPEIEVFVHGALCMSVSGQCYFSAMLGGRSGNRGLCAQVCRLPFAAPGGTGHDLSLKDLSLIRQVPRLARMGVSSLKIEGRMKRPEYVTAAVRACAAAARGEPVPEEQLEELRAVFSRAGFTQGYFEGRRGREMFGFRGHEDVLASGQALARMHAETAEQPCVPVDLTVSIRAGSPAALRVEDDDGHAAHSAGPTPEPALHRALDEQTVREKLDKTGGTPFFVRNIRMELGGGLSLPVRELNALRRDALDELLTLRQQPRPIPFARPAFPTAIPKTVEKQVRVRLLSAAQLETADFSGIERVYLPLRAYAEAPAPLRRAAADGLPLGVELPRTFFGSAQSLAPALDAAKALGVGHALCGNIGALPVAEAAGFVAHGDFSLNCANRMALEAYAEMGAADCVLSFELALPQARRAADARAGLLAYGRLPLMLTHNCPLRNGGPCAGRTCAVGAPHVVKAEQSVHQAVGKARVIQPAQPAALTDRTGACFPVVCGAAGDCVEVLNDRPLWMCDRKEELWETGVSFLQLYFTIETPGETAAVLQAFRRGDAPSAAFTRGLYRRGVR</sequence>
<gene>
    <name evidence="2" type="ordered locus">Ethha_0297</name>
</gene>
<accession>E6U7E8</accession>
<protein>
    <submittedName>
        <fullName evidence="2">Peptidase U32</fullName>
    </submittedName>
</protein>
<dbReference type="MEROPS" id="U32.003"/>